<dbReference type="RefSeq" id="WP_189961110.1">
    <property type="nucleotide sequence ID" value="NZ_BMUA01000002.1"/>
</dbReference>
<feature type="domain" description="Tubulin/FtsZ GTPase" evidence="9">
    <location>
        <begin position="10"/>
        <end position="202"/>
    </location>
</feature>
<dbReference type="PROSITE" id="PS01134">
    <property type="entry name" value="FTSZ_1"/>
    <property type="match status" value="1"/>
</dbReference>
<dbReference type="HAMAP" id="MF_00909">
    <property type="entry name" value="FtsZ"/>
    <property type="match status" value="1"/>
</dbReference>
<evidence type="ECO:0000256" key="7">
    <source>
        <dbReference type="RuleBase" id="RU000631"/>
    </source>
</evidence>
<feature type="compositionally biased region" description="Acidic residues" evidence="8">
    <location>
        <begin position="389"/>
        <end position="400"/>
    </location>
</feature>
<accession>A0ABQ3QJR0</accession>
<evidence type="ECO:0000256" key="3">
    <source>
        <dbReference type="ARBA" id="ARBA00023134"/>
    </source>
</evidence>
<feature type="domain" description="Tubulin/FtsZ 2-layer sandwich" evidence="10">
    <location>
        <begin position="204"/>
        <end position="321"/>
    </location>
</feature>
<evidence type="ECO:0000259" key="10">
    <source>
        <dbReference type="SMART" id="SM00865"/>
    </source>
</evidence>
<evidence type="ECO:0000256" key="2">
    <source>
        <dbReference type="ARBA" id="ARBA00022741"/>
    </source>
</evidence>
<dbReference type="EMBL" id="BNDY01000002">
    <property type="protein sequence ID" value="GHI37521.1"/>
    <property type="molecule type" value="Genomic_DNA"/>
</dbReference>
<keyword evidence="5 7" id="KW-0132">Cell division</keyword>
<dbReference type="SUPFAM" id="SSF55307">
    <property type="entry name" value="Tubulin C-terminal domain-like"/>
    <property type="match status" value="1"/>
</dbReference>
<dbReference type="InterPro" id="IPR036525">
    <property type="entry name" value="Tubulin/FtsZ_GTPase_sf"/>
</dbReference>
<dbReference type="Pfam" id="PF12327">
    <property type="entry name" value="FtsZ_C"/>
    <property type="match status" value="1"/>
</dbReference>
<comment type="subcellular location">
    <subcellularLocation>
        <location evidence="5">Cytoplasm</location>
    </subcellularLocation>
    <text evidence="5">Assembles at midcell at the inner surface of the cytoplasmic membrane.</text>
</comment>
<dbReference type="InterPro" id="IPR024757">
    <property type="entry name" value="FtsZ_C"/>
</dbReference>
<feature type="binding site" evidence="5">
    <location>
        <begin position="18"/>
        <end position="22"/>
    </location>
    <ligand>
        <name>GTP</name>
        <dbReference type="ChEBI" id="CHEBI:37565"/>
    </ligand>
</feature>
<evidence type="ECO:0000313" key="11">
    <source>
        <dbReference type="EMBL" id="GHI37521.1"/>
    </source>
</evidence>
<dbReference type="InterPro" id="IPR018316">
    <property type="entry name" value="Tubulin/FtsZ_2-layer-sand-dom"/>
</dbReference>
<keyword evidence="5" id="KW-0963">Cytoplasm</keyword>
<dbReference type="InterPro" id="IPR003008">
    <property type="entry name" value="Tubulin_FtsZ_GTPase"/>
</dbReference>
<sequence length="400" mass="41092">MAAPQNYLAVIKVIGVGGGGVNAINRMIEVGLKGVEFIAINTDAQALLMSDADVKLDVGRELTRGLGAGANPAVGRKAAEDHREEIEEVLKGADMVFVTAGEGGGTGTGGAPVVANIARSLGALTIGVVTRPFTFEGRRRANQAEDGIAELREEVDTLIVIPNDRLLSISDRQVSVLDAFKSADQVLLSGVQGITDLITTPGLINLDFADVKSVMSEAGSALMGIGSARGDDRAVAAAEMAISSPLLEASIDGARGVLLSISGGSDLGLFEINEAAQLVSEAAHPEANIIFGAVIDDALGDEVRVTVIAAGFDGGQPPARRDNVLSASASNKRDEPAPSRPAEVSRPLGGLGTVREEPPAPPAPVEPAPVNEAPAPSAIPTARPYPDSQAEELDVPDFLK</sequence>
<dbReference type="PROSITE" id="PS01135">
    <property type="entry name" value="FTSZ_2"/>
    <property type="match status" value="1"/>
</dbReference>
<dbReference type="InterPro" id="IPR037103">
    <property type="entry name" value="Tubulin/FtsZ-like_C"/>
</dbReference>
<comment type="function">
    <text evidence="5 7">Essential cell division protein that forms a contractile ring structure (Z ring) at the future cell division site. The regulation of the ring assembly controls the timing and the location of cell division. One of the functions of the FtsZ ring is to recruit other cell division proteins to the septum to produce a new cell wall between the dividing cells. Binds GTP and shows GTPase activity.</text>
</comment>
<dbReference type="PANTHER" id="PTHR30314">
    <property type="entry name" value="CELL DIVISION PROTEIN FTSZ-RELATED"/>
    <property type="match status" value="1"/>
</dbReference>
<dbReference type="Gene3D" id="3.30.1330.20">
    <property type="entry name" value="Tubulin/FtsZ, C-terminal domain"/>
    <property type="match status" value="1"/>
</dbReference>
<comment type="caution">
    <text evidence="11">The sequence shown here is derived from an EMBL/GenBank/DDBJ whole genome shotgun (WGS) entry which is preliminary data.</text>
</comment>
<dbReference type="GO" id="GO:0051301">
    <property type="term" value="P:cell division"/>
    <property type="evidence" value="ECO:0007669"/>
    <property type="project" value="UniProtKB-KW"/>
</dbReference>
<dbReference type="SMART" id="SM00864">
    <property type="entry name" value="Tubulin"/>
    <property type="match status" value="1"/>
</dbReference>
<evidence type="ECO:0000313" key="12">
    <source>
        <dbReference type="Proteomes" id="UP001050808"/>
    </source>
</evidence>
<evidence type="ECO:0000256" key="6">
    <source>
        <dbReference type="NCBIfam" id="TIGR00065"/>
    </source>
</evidence>
<keyword evidence="5 7" id="KW-0131">Cell cycle</keyword>
<dbReference type="InterPro" id="IPR008280">
    <property type="entry name" value="Tub_FtsZ_C"/>
</dbReference>
<dbReference type="PANTHER" id="PTHR30314:SF3">
    <property type="entry name" value="MITOCHONDRIAL DIVISION PROTEIN FSZA"/>
    <property type="match status" value="1"/>
</dbReference>
<comment type="similarity">
    <text evidence="1 5 7">Belongs to the FtsZ family.</text>
</comment>
<feature type="binding site" evidence="5">
    <location>
        <position position="184"/>
    </location>
    <ligand>
        <name>GTP</name>
        <dbReference type="ChEBI" id="CHEBI:37565"/>
    </ligand>
</feature>
<dbReference type="Pfam" id="PF00091">
    <property type="entry name" value="Tubulin"/>
    <property type="match status" value="1"/>
</dbReference>
<evidence type="ECO:0000256" key="4">
    <source>
        <dbReference type="ARBA" id="ARBA00023210"/>
    </source>
</evidence>
<gene>
    <name evidence="5 11" type="primary">ftsZ</name>
    <name evidence="11" type="ORF">Sviol_19290</name>
</gene>
<dbReference type="InterPro" id="IPR000158">
    <property type="entry name" value="Cell_div_FtsZ"/>
</dbReference>
<dbReference type="SUPFAM" id="SSF52490">
    <property type="entry name" value="Tubulin nucleotide-binding domain-like"/>
    <property type="match status" value="1"/>
</dbReference>
<proteinExistence type="inferred from homology"/>
<dbReference type="NCBIfam" id="TIGR00065">
    <property type="entry name" value="ftsZ"/>
    <property type="match status" value="1"/>
</dbReference>
<protein>
    <recommendedName>
        <fullName evidence="5 6">Cell division protein FtsZ</fullName>
    </recommendedName>
</protein>
<dbReference type="InterPro" id="IPR045061">
    <property type="entry name" value="FtsZ/CetZ"/>
</dbReference>
<evidence type="ECO:0000256" key="1">
    <source>
        <dbReference type="ARBA" id="ARBA00009690"/>
    </source>
</evidence>
<evidence type="ECO:0000256" key="8">
    <source>
        <dbReference type="SAM" id="MobiDB-lite"/>
    </source>
</evidence>
<evidence type="ECO:0000256" key="5">
    <source>
        <dbReference type="HAMAP-Rule" id="MF_00909"/>
    </source>
</evidence>
<feature type="region of interest" description="Disordered" evidence="8">
    <location>
        <begin position="316"/>
        <end position="400"/>
    </location>
</feature>
<keyword evidence="2 5" id="KW-0547">Nucleotide-binding</keyword>
<comment type="subunit">
    <text evidence="5">Homodimer. Polymerizes to form a dynamic ring structure in a strictly GTP-dependent manner. Interacts directly with several other division proteins.</text>
</comment>
<feature type="binding site" evidence="5">
    <location>
        <begin position="105"/>
        <end position="107"/>
    </location>
    <ligand>
        <name>GTP</name>
        <dbReference type="ChEBI" id="CHEBI:37565"/>
    </ligand>
</feature>
<dbReference type="PRINTS" id="PR00423">
    <property type="entry name" value="CELLDVISFTSZ"/>
</dbReference>
<dbReference type="InterPro" id="IPR020805">
    <property type="entry name" value="Cell_div_FtsZ_CS"/>
</dbReference>
<dbReference type="Gene3D" id="3.40.50.1440">
    <property type="entry name" value="Tubulin/FtsZ, GTPase domain"/>
    <property type="match status" value="1"/>
</dbReference>
<dbReference type="SMART" id="SM00865">
    <property type="entry name" value="Tubulin_C"/>
    <property type="match status" value="1"/>
</dbReference>
<evidence type="ECO:0000259" key="9">
    <source>
        <dbReference type="SMART" id="SM00864"/>
    </source>
</evidence>
<dbReference type="CDD" id="cd02201">
    <property type="entry name" value="FtsZ_type1"/>
    <property type="match status" value="1"/>
</dbReference>
<organism evidence="11 12">
    <name type="scientific">Streptomyces violascens</name>
    <dbReference type="NCBI Taxonomy" id="67381"/>
    <lineage>
        <taxon>Bacteria</taxon>
        <taxon>Bacillati</taxon>
        <taxon>Actinomycetota</taxon>
        <taxon>Actinomycetes</taxon>
        <taxon>Kitasatosporales</taxon>
        <taxon>Streptomycetaceae</taxon>
        <taxon>Streptomyces</taxon>
    </lineage>
</organism>
<keyword evidence="4 5" id="KW-0717">Septation</keyword>
<feature type="binding site" evidence="5">
    <location>
        <position position="136"/>
    </location>
    <ligand>
        <name>GTP</name>
        <dbReference type="ChEBI" id="CHEBI:37565"/>
    </ligand>
</feature>
<keyword evidence="3 5" id="KW-0342">GTP-binding</keyword>
<feature type="binding site" evidence="5">
    <location>
        <position position="140"/>
    </location>
    <ligand>
        <name>GTP</name>
        <dbReference type="ChEBI" id="CHEBI:37565"/>
    </ligand>
</feature>
<name>A0ABQ3QJR0_9ACTN</name>
<reference evidence="11" key="1">
    <citation type="submission" date="2024-05" db="EMBL/GenBank/DDBJ databases">
        <title>Whole genome shotgun sequence of Streptomyces violascens NBRC 12920.</title>
        <authorList>
            <person name="Komaki H."/>
            <person name="Tamura T."/>
        </authorList>
    </citation>
    <scope>NUCLEOTIDE SEQUENCE</scope>
    <source>
        <strain evidence="11">NBRC 12920</strain>
    </source>
</reference>
<keyword evidence="12" id="KW-1185">Reference proteome</keyword>
<dbReference type="Proteomes" id="UP001050808">
    <property type="component" value="Unassembled WGS sequence"/>
</dbReference>